<feature type="region of interest" description="Disordered" evidence="1">
    <location>
        <begin position="61"/>
        <end position="96"/>
    </location>
</feature>
<gene>
    <name evidence="2" type="ORF">NHU_02997</name>
</gene>
<evidence type="ECO:0000313" key="3">
    <source>
        <dbReference type="Proteomes" id="UP000064912"/>
    </source>
</evidence>
<protein>
    <submittedName>
        <fullName evidence="2">Uncharacterized protein</fullName>
    </submittedName>
</protein>
<dbReference type="PATRIC" id="fig|35806.4.peg.3077"/>
<sequence>MSQTSRHSRMPAFSNSAAPDETRALIRARIESLLSSRAVASQVGRQLRTKGCCSPWAAASAAADEQDGQAHEAAQACTTRTGRQGWRSNSSRQGSH</sequence>
<evidence type="ECO:0000256" key="1">
    <source>
        <dbReference type="SAM" id="MobiDB-lite"/>
    </source>
</evidence>
<feature type="compositionally biased region" description="Polar residues" evidence="1">
    <location>
        <begin position="76"/>
        <end position="96"/>
    </location>
</feature>
<accession>A0A0D6B4X8</accession>
<dbReference type="EMBL" id="AP014800">
    <property type="protein sequence ID" value="BAQ70141.1"/>
    <property type="molecule type" value="Genomic_DNA"/>
</dbReference>
<proteinExistence type="predicted"/>
<name>A0A0D6B4X8_RHOSU</name>
<dbReference type="Proteomes" id="UP000064912">
    <property type="component" value="Chromosome"/>
</dbReference>
<organism evidence="2 3">
    <name type="scientific">Rhodovulum sulfidophilum</name>
    <name type="common">Rhodobacter sulfidophilus</name>
    <dbReference type="NCBI Taxonomy" id="35806"/>
    <lineage>
        <taxon>Bacteria</taxon>
        <taxon>Pseudomonadati</taxon>
        <taxon>Pseudomonadota</taxon>
        <taxon>Alphaproteobacteria</taxon>
        <taxon>Rhodobacterales</taxon>
        <taxon>Paracoccaceae</taxon>
        <taxon>Rhodovulum</taxon>
    </lineage>
</organism>
<reference evidence="2 3" key="1">
    <citation type="submission" date="2015-02" db="EMBL/GenBank/DDBJ databases">
        <title>Genome sequene of Rhodovulum sulfidophilum DSM 2351.</title>
        <authorList>
            <person name="Nagao N."/>
        </authorList>
    </citation>
    <scope>NUCLEOTIDE SEQUENCE [LARGE SCALE GENOMIC DNA]</scope>
    <source>
        <strain evidence="2 3">DSM 2351</strain>
    </source>
</reference>
<evidence type="ECO:0000313" key="2">
    <source>
        <dbReference type="EMBL" id="BAQ70141.1"/>
    </source>
</evidence>
<dbReference type="AlphaFoldDB" id="A0A0D6B4X8"/>
<dbReference type="KEGG" id="rsu:NHU_02997"/>